<dbReference type="InterPro" id="IPR036890">
    <property type="entry name" value="HATPase_C_sf"/>
</dbReference>
<organism evidence="9 10">
    <name type="scientific">Paractinoplanes brasiliensis</name>
    <dbReference type="NCBI Taxonomy" id="52695"/>
    <lineage>
        <taxon>Bacteria</taxon>
        <taxon>Bacillati</taxon>
        <taxon>Actinomycetota</taxon>
        <taxon>Actinomycetes</taxon>
        <taxon>Micromonosporales</taxon>
        <taxon>Micromonosporaceae</taxon>
        <taxon>Paractinoplanes</taxon>
    </lineage>
</organism>
<dbReference type="Pfam" id="PF02518">
    <property type="entry name" value="HATPase_c"/>
    <property type="match status" value="1"/>
</dbReference>
<dbReference type="SUPFAM" id="SSF55874">
    <property type="entry name" value="ATPase domain of HSP90 chaperone/DNA topoisomerase II/histidine kinase"/>
    <property type="match status" value="1"/>
</dbReference>
<dbReference type="GO" id="GO:0004673">
    <property type="term" value="F:protein histidine kinase activity"/>
    <property type="evidence" value="ECO:0007669"/>
    <property type="project" value="UniProtKB-EC"/>
</dbReference>
<dbReference type="EMBL" id="SNWR01000002">
    <property type="protein sequence ID" value="TDO32158.1"/>
    <property type="molecule type" value="Genomic_DNA"/>
</dbReference>
<dbReference type="Gene3D" id="3.30.565.10">
    <property type="entry name" value="Histidine kinase-like ATPase, C-terminal domain"/>
    <property type="match status" value="1"/>
</dbReference>
<dbReference type="PANTHER" id="PTHR44936:SF9">
    <property type="entry name" value="SENSOR PROTEIN CREC"/>
    <property type="match status" value="1"/>
</dbReference>
<sequence length="662" mass="70952">MRKKPRSIRSKVVLALLVPLLALTGLWALDVKSSFADATALRDTYNTRDNVSLPTDRMVAALQSERTESIEFLATPDGDAGDLRARRAATDAAVVQFQEGSRRYRGSGVSADITRARFADMATRLDSLTLMRARVDARAATSISVLSGYSSVIGYAFSVSNAAAASGDPLVERVMRTMLDMRRAGELLFQEDALLTGATTAGRFGNGEYQQLIQIVGALRFQIPTAGAALPVPAQAQFKSILSGPAFAALRSAEDQIITRGRADGPVEITWEVWKETSTPAIAQLFAFMSGGYDQAVNYAKQARDRILKRFGITGLLGLIAILLSVAIAVRIGGSVVRRLSLLRTAATELASQRLPDLVRRLRAGERIDVDGETPRLRLGDDEIAEVGTALTDVHRSALESAAGEAAMRHDMNKVLVNVARRNQTLLDRQIEALGPAGGVDARAYQLAVRMRRHADHLVILAGSARSRRGLGPEPLATVLRRVAGESEHADRVAFGPIVEAEVREHVVTDLGHLTGELLENAAAFSPPDTPVRLSAQRGPDGVVIEIEDNGIGMSATAIEETNHRLAQPREFDPADSARLGLFVVATLAAQYGIRVTLSPAAAGGIRAVMTIPETLVVPAERVPEGPATRRSNASRLVGMAGRVGPRTHHTMSPDRPGALIE</sequence>
<keyword evidence="5 9" id="KW-0418">Kinase</keyword>
<feature type="transmembrane region" description="Helical" evidence="7">
    <location>
        <begin position="311"/>
        <end position="334"/>
    </location>
</feature>
<dbReference type="AlphaFoldDB" id="A0A4V3C634"/>
<evidence type="ECO:0000256" key="4">
    <source>
        <dbReference type="ARBA" id="ARBA00022679"/>
    </source>
</evidence>
<accession>A0A4V3C634</accession>
<dbReference type="PROSITE" id="PS50906">
    <property type="entry name" value="NIT"/>
    <property type="match status" value="1"/>
</dbReference>
<keyword evidence="3" id="KW-0597">Phosphoprotein</keyword>
<keyword evidence="4" id="KW-0808">Transferase</keyword>
<dbReference type="GO" id="GO:0000160">
    <property type="term" value="P:phosphorelay signal transduction system"/>
    <property type="evidence" value="ECO:0007669"/>
    <property type="project" value="UniProtKB-KW"/>
</dbReference>
<dbReference type="EC" id="2.7.13.3" evidence="2"/>
<keyword evidence="10" id="KW-1185">Reference proteome</keyword>
<comment type="caution">
    <text evidence="9">The sequence shown here is derived from an EMBL/GenBank/DDBJ whole genome shotgun (WGS) entry which is preliminary data.</text>
</comment>
<name>A0A4V3C634_9ACTN</name>
<evidence type="ECO:0000313" key="10">
    <source>
        <dbReference type="Proteomes" id="UP000294901"/>
    </source>
</evidence>
<comment type="catalytic activity">
    <reaction evidence="1">
        <text>ATP + protein L-histidine = ADP + protein N-phospho-L-histidine.</text>
        <dbReference type="EC" id="2.7.13.3"/>
    </reaction>
</comment>
<keyword evidence="7" id="KW-0472">Membrane</keyword>
<evidence type="ECO:0000256" key="6">
    <source>
        <dbReference type="ARBA" id="ARBA00023012"/>
    </source>
</evidence>
<dbReference type="InterPro" id="IPR003594">
    <property type="entry name" value="HATPase_dom"/>
</dbReference>
<keyword evidence="6" id="KW-0902">Two-component regulatory system</keyword>
<dbReference type="InterPro" id="IPR013587">
    <property type="entry name" value="Nitrate/nitrite_sensing"/>
</dbReference>
<evidence type="ECO:0000256" key="7">
    <source>
        <dbReference type="SAM" id="Phobius"/>
    </source>
</evidence>
<evidence type="ECO:0000256" key="2">
    <source>
        <dbReference type="ARBA" id="ARBA00012438"/>
    </source>
</evidence>
<evidence type="ECO:0000259" key="8">
    <source>
        <dbReference type="PROSITE" id="PS50906"/>
    </source>
</evidence>
<dbReference type="SMART" id="SM00387">
    <property type="entry name" value="HATPase_c"/>
    <property type="match status" value="1"/>
</dbReference>
<feature type="domain" description="NIT" evidence="8">
    <location>
        <begin position="53"/>
        <end position="303"/>
    </location>
</feature>
<protein>
    <recommendedName>
        <fullName evidence="2">histidine kinase</fullName>
        <ecNumber evidence="2">2.7.13.3</ecNumber>
    </recommendedName>
</protein>
<reference evidence="9 10" key="1">
    <citation type="submission" date="2019-03" db="EMBL/GenBank/DDBJ databases">
        <title>Sequencing the genomes of 1000 actinobacteria strains.</title>
        <authorList>
            <person name="Klenk H.-P."/>
        </authorList>
    </citation>
    <scope>NUCLEOTIDE SEQUENCE [LARGE SCALE GENOMIC DNA]</scope>
    <source>
        <strain evidence="9 10">DSM 43805</strain>
    </source>
</reference>
<dbReference type="RefSeq" id="WP_133878163.1">
    <property type="nucleotide sequence ID" value="NZ_BOMD01000044.1"/>
</dbReference>
<dbReference type="InterPro" id="IPR010910">
    <property type="entry name" value="Nitrate/nitrite_sensing_bac"/>
</dbReference>
<dbReference type="Proteomes" id="UP000294901">
    <property type="component" value="Unassembled WGS sequence"/>
</dbReference>
<evidence type="ECO:0000256" key="3">
    <source>
        <dbReference type="ARBA" id="ARBA00022553"/>
    </source>
</evidence>
<dbReference type="InterPro" id="IPR050980">
    <property type="entry name" value="2C_sensor_his_kinase"/>
</dbReference>
<evidence type="ECO:0000256" key="1">
    <source>
        <dbReference type="ARBA" id="ARBA00000085"/>
    </source>
</evidence>
<dbReference type="Pfam" id="PF08376">
    <property type="entry name" value="NIT"/>
    <property type="match status" value="1"/>
</dbReference>
<evidence type="ECO:0000256" key="5">
    <source>
        <dbReference type="ARBA" id="ARBA00022777"/>
    </source>
</evidence>
<dbReference type="OrthoDB" id="4652229at2"/>
<proteinExistence type="predicted"/>
<keyword evidence="7" id="KW-0812">Transmembrane</keyword>
<dbReference type="PANTHER" id="PTHR44936">
    <property type="entry name" value="SENSOR PROTEIN CREC"/>
    <property type="match status" value="1"/>
</dbReference>
<evidence type="ECO:0000313" key="9">
    <source>
        <dbReference type="EMBL" id="TDO32158.1"/>
    </source>
</evidence>
<keyword evidence="7" id="KW-1133">Transmembrane helix</keyword>
<gene>
    <name evidence="9" type="ORF">C8E87_7604</name>
</gene>